<name>A0A917VPE9_9NOCA</name>
<feature type="region of interest" description="Disordered" evidence="1">
    <location>
        <begin position="95"/>
        <end position="117"/>
    </location>
</feature>
<proteinExistence type="predicted"/>
<organism evidence="2 3">
    <name type="scientific">Nocardia jinanensis</name>
    <dbReference type="NCBI Taxonomy" id="382504"/>
    <lineage>
        <taxon>Bacteria</taxon>
        <taxon>Bacillati</taxon>
        <taxon>Actinomycetota</taxon>
        <taxon>Actinomycetes</taxon>
        <taxon>Mycobacteriales</taxon>
        <taxon>Nocardiaceae</taxon>
        <taxon>Nocardia</taxon>
    </lineage>
</organism>
<dbReference type="EMBL" id="BMMH01000002">
    <property type="protein sequence ID" value="GGL00916.1"/>
    <property type="molecule type" value="Genomic_DNA"/>
</dbReference>
<gene>
    <name evidence="2" type="ORF">GCM10011588_14460</name>
</gene>
<dbReference type="AlphaFoldDB" id="A0A917VPE9"/>
<evidence type="ECO:0000313" key="2">
    <source>
        <dbReference type="EMBL" id="GGL00916.1"/>
    </source>
</evidence>
<reference evidence="2" key="1">
    <citation type="journal article" date="2014" name="Int. J. Syst. Evol. Microbiol.">
        <title>Complete genome sequence of Corynebacterium casei LMG S-19264T (=DSM 44701T), isolated from a smear-ripened cheese.</title>
        <authorList>
            <consortium name="US DOE Joint Genome Institute (JGI-PGF)"/>
            <person name="Walter F."/>
            <person name="Albersmeier A."/>
            <person name="Kalinowski J."/>
            <person name="Ruckert C."/>
        </authorList>
    </citation>
    <scope>NUCLEOTIDE SEQUENCE</scope>
    <source>
        <strain evidence="2">CGMCC 4.3508</strain>
    </source>
</reference>
<evidence type="ECO:0000256" key="1">
    <source>
        <dbReference type="SAM" id="MobiDB-lite"/>
    </source>
</evidence>
<reference evidence="2" key="2">
    <citation type="submission" date="2020-09" db="EMBL/GenBank/DDBJ databases">
        <authorList>
            <person name="Sun Q."/>
            <person name="Zhou Y."/>
        </authorList>
    </citation>
    <scope>NUCLEOTIDE SEQUENCE</scope>
    <source>
        <strain evidence="2">CGMCC 4.3508</strain>
    </source>
</reference>
<feature type="region of interest" description="Disordered" evidence="1">
    <location>
        <begin position="1"/>
        <end position="71"/>
    </location>
</feature>
<comment type="caution">
    <text evidence="2">The sequence shown here is derived from an EMBL/GenBank/DDBJ whole genome shotgun (WGS) entry which is preliminary data.</text>
</comment>
<protein>
    <submittedName>
        <fullName evidence="2">Uncharacterized protein</fullName>
    </submittedName>
</protein>
<keyword evidence="3" id="KW-1185">Reference proteome</keyword>
<evidence type="ECO:0000313" key="3">
    <source>
        <dbReference type="Proteomes" id="UP000638263"/>
    </source>
</evidence>
<sequence>MVTRRAPSNMVRGTKLPANRRAAGIRGSTTANRMPMAITPPEYPTGPPISGSEKKGVRGGPPFRDRFLDQREDEPVHDLVVDRLAGLQRQAQVGAGLLGGGGTGPFTATGELEGGRGVARRRAVAAVRRPVFAECGAGCLEFERDSGDQYRAPLTEW</sequence>
<accession>A0A917VPE9</accession>
<dbReference type="Proteomes" id="UP000638263">
    <property type="component" value="Unassembled WGS sequence"/>
</dbReference>